<dbReference type="EMBL" id="DS499594">
    <property type="protein sequence ID" value="EDP55669.1"/>
    <property type="molecule type" value="Genomic_DNA"/>
</dbReference>
<feature type="region of interest" description="Disordered" evidence="1">
    <location>
        <begin position="40"/>
        <end position="60"/>
    </location>
</feature>
<keyword evidence="3" id="KW-1185">Reference proteome</keyword>
<evidence type="ECO:0000313" key="3">
    <source>
        <dbReference type="Proteomes" id="UP000001699"/>
    </source>
</evidence>
<accession>B0XMX7</accession>
<evidence type="ECO:0000256" key="1">
    <source>
        <dbReference type="SAM" id="MobiDB-lite"/>
    </source>
</evidence>
<dbReference type="HOGENOM" id="CLU_2941302_0_0_1"/>
<proteinExistence type="predicted"/>
<dbReference type="AlphaFoldDB" id="B0XMX7"/>
<protein>
    <submittedName>
        <fullName evidence="2">Uncharacterized protein</fullName>
    </submittedName>
</protein>
<sequence length="60" mass="6753">MQWLWLLIQSVPWRDARSPVADRTFAAEIHQLTASRKEVHLATGGARPTGQLATPRFVRG</sequence>
<gene>
    <name evidence="2" type="ORF">AFUB_003660</name>
</gene>
<dbReference type="VEuPathDB" id="FungiDB:AFUB_003660"/>
<reference evidence="2 3" key="1">
    <citation type="journal article" date="2008" name="PLoS Genet.">
        <title>Genomic islands in the pathogenic filamentous fungus Aspergillus fumigatus.</title>
        <authorList>
            <person name="Fedorova N.D."/>
            <person name="Khaldi N."/>
            <person name="Joardar V.S."/>
            <person name="Maiti R."/>
            <person name="Amedeo P."/>
            <person name="Anderson M.J."/>
            <person name="Crabtree J."/>
            <person name="Silva J.C."/>
            <person name="Badger J.H."/>
            <person name="Albarraq A."/>
            <person name="Angiuoli S."/>
            <person name="Bussey H."/>
            <person name="Bowyer P."/>
            <person name="Cotty P.J."/>
            <person name="Dyer P.S."/>
            <person name="Egan A."/>
            <person name="Galens K."/>
            <person name="Fraser-Liggett C.M."/>
            <person name="Haas B.J."/>
            <person name="Inman J.M."/>
            <person name="Kent R."/>
            <person name="Lemieux S."/>
            <person name="Malavazi I."/>
            <person name="Orvis J."/>
            <person name="Roemer T."/>
            <person name="Ronning C.M."/>
            <person name="Sundaram J.P."/>
            <person name="Sutton G."/>
            <person name="Turner G."/>
            <person name="Venter J.C."/>
            <person name="White O.R."/>
            <person name="Whitty B.R."/>
            <person name="Youngman P."/>
            <person name="Wolfe K.H."/>
            <person name="Goldman G.H."/>
            <person name="Wortman J.R."/>
            <person name="Jiang B."/>
            <person name="Denning D.W."/>
            <person name="Nierman W.C."/>
        </authorList>
    </citation>
    <scope>NUCLEOTIDE SEQUENCE [LARGE SCALE GENOMIC DNA]</scope>
    <source>
        <strain evidence="3">CBS 144.89 / FGSC A1163 / CEA10</strain>
    </source>
</reference>
<organism evidence="2 3">
    <name type="scientific">Aspergillus fumigatus (strain CBS 144.89 / FGSC A1163 / CEA10)</name>
    <name type="common">Neosartorya fumigata</name>
    <dbReference type="NCBI Taxonomy" id="451804"/>
    <lineage>
        <taxon>Eukaryota</taxon>
        <taxon>Fungi</taxon>
        <taxon>Dikarya</taxon>
        <taxon>Ascomycota</taxon>
        <taxon>Pezizomycotina</taxon>
        <taxon>Eurotiomycetes</taxon>
        <taxon>Eurotiomycetidae</taxon>
        <taxon>Eurotiales</taxon>
        <taxon>Aspergillaceae</taxon>
        <taxon>Aspergillus</taxon>
        <taxon>Aspergillus subgen. Fumigati</taxon>
    </lineage>
</organism>
<evidence type="ECO:0000313" key="2">
    <source>
        <dbReference type="EMBL" id="EDP55669.1"/>
    </source>
</evidence>
<dbReference type="Proteomes" id="UP000001699">
    <property type="component" value="Unassembled WGS sequence"/>
</dbReference>
<name>B0XMX7_ASPFC</name>